<accession>A0A0F4YKY8</accession>
<gene>
    <name evidence="6" type="ORF">T310_7076</name>
</gene>
<dbReference type="Gene3D" id="2.160.10.10">
    <property type="entry name" value="Hexapeptide repeat proteins"/>
    <property type="match status" value="1"/>
</dbReference>
<keyword evidence="4" id="KW-0732">Signal</keyword>
<dbReference type="SUPFAM" id="SSF51161">
    <property type="entry name" value="Trimeric LpxA-like enzymes"/>
    <property type="match status" value="1"/>
</dbReference>
<feature type="region of interest" description="Disordered" evidence="3">
    <location>
        <begin position="120"/>
        <end position="153"/>
    </location>
</feature>
<evidence type="ECO:0000256" key="3">
    <source>
        <dbReference type="SAM" id="MobiDB-lite"/>
    </source>
</evidence>
<dbReference type="AlphaFoldDB" id="A0A0F4YKY8"/>
<dbReference type="RefSeq" id="XP_013325574.1">
    <property type="nucleotide sequence ID" value="XM_013470120.1"/>
</dbReference>
<feature type="signal peptide" evidence="4">
    <location>
        <begin position="1"/>
        <end position="20"/>
    </location>
</feature>
<dbReference type="InterPro" id="IPR024688">
    <property type="entry name" value="Mac_dom"/>
</dbReference>
<dbReference type="InterPro" id="IPR051159">
    <property type="entry name" value="Hexapeptide_acetyltransf"/>
</dbReference>
<evidence type="ECO:0000256" key="1">
    <source>
        <dbReference type="ARBA" id="ARBA00007274"/>
    </source>
</evidence>
<comment type="caution">
    <text evidence="6">The sequence shown here is derived from an EMBL/GenBank/DDBJ whole genome shotgun (WGS) entry which is preliminary data.</text>
</comment>
<protein>
    <recommendedName>
        <fullName evidence="5">Maltose/galactoside acetyltransferase domain-containing protein</fullName>
    </recommendedName>
</protein>
<organism evidence="6 7">
    <name type="scientific">Rasamsonia emersonii (strain ATCC 16479 / CBS 393.64 / IMI 116815)</name>
    <dbReference type="NCBI Taxonomy" id="1408163"/>
    <lineage>
        <taxon>Eukaryota</taxon>
        <taxon>Fungi</taxon>
        <taxon>Dikarya</taxon>
        <taxon>Ascomycota</taxon>
        <taxon>Pezizomycotina</taxon>
        <taxon>Eurotiomycetes</taxon>
        <taxon>Eurotiomycetidae</taxon>
        <taxon>Eurotiales</taxon>
        <taxon>Trichocomaceae</taxon>
        <taxon>Rasamsonia</taxon>
    </lineage>
</organism>
<dbReference type="GeneID" id="25319352"/>
<keyword evidence="7" id="KW-1185">Reference proteome</keyword>
<sequence length="390" mass="42643">MVVLGLLQAISLPMDLLILSVLPVIDLHYSDSPVFNNDMTSPGMAWRAYSSLVPMHGSLFCCCAAVPPRRMYESTTANAAEQPGHVFILISSLTVSAVCLQHSLAEADKEWRPEVGYFTDPTAPTHPKQCDPESRYRSAESSERSEIAKKTHSNVEVEGGEVMARPEQEMSPESCSVIPHTGVPDSEEYQKMISGSPYRVLQCPQLQARKLMARQFCAKYNADDLVLKDASLPLDKLFQALRKERERLLRTILGKVGTSPVIEPPFNFQYGCNITLGDRFYANVNLRIVDSAQVTIGDRVMIGPDVKIVTDTHDKDIESRRNGIVYARPISIGDDCWIGVGATILPGVSIGKGCTIGAGAVVTRDIPPFSVAWGVPARVVGQVKDPDAAE</sequence>
<dbReference type="SMART" id="SM01266">
    <property type="entry name" value="Mac"/>
    <property type="match status" value="1"/>
</dbReference>
<dbReference type="InterPro" id="IPR011004">
    <property type="entry name" value="Trimer_LpxA-like_sf"/>
</dbReference>
<dbReference type="GO" id="GO:0016407">
    <property type="term" value="F:acetyltransferase activity"/>
    <property type="evidence" value="ECO:0007669"/>
    <property type="project" value="InterPro"/>
</dbReference>
<dbReference type="CDD" id="cd03357">
    <property type="entry name" value="LbH_MAT_GAT"/>
    <property type="match status" value="1"/>
</dbReference>
<feature type="compositionally biased region" description="Basic and acidic residues" evidence="3">
    <location>
        <begin position="128"/>
        <end position="153"/>
    </location>
</feature>
<evidence type="ECO:0000313" key="6">
    <source>
        <dbReference type="EMBL" id="KKA18962.1"/>
    </source>
</evidence>
<evidence type="ECO:0000256" key="2">
    <source>
        <dbReference type="ARBA" id="ARBA00022679"/>
    </source>
</evidence>
<evidence type="ECO:0000259" key="5">
    <source>
        <dbReference type="SMART" id="SM01266"/>
    </source>
</evidence>
<dbReference type="InterPro" id="IPR001451">
    <property type="entry name" value="Hexapep"/>
</dbReference>
<dbReference type="Pfam" id="PF12464">
    <property type="entry name" value="Mac"/>
    <property type="match status" value="1"/>
</dbReference>
<dbReference type="PANTHER" id="PTHR23416:SF23">
    <property type="entry name" value="ACETYLTRANSFERASE C18B11.09C-RELATED"/>
    <property type="match status" value="1"/>
</dbReference>
<dbReference type="EMBL" id="LASV01000398">
    <property type="protein sequence ID" value="KKA18962.1"/>
    <property type="molecule type" value="Genomic_DNA"/>
</dbReference>
<keyword evidence="2" id="KW-0808">Transferase</keyword>
<reference evidence="6 7" key="1">
    <citation type="submission" date="2015-04" db="EMBL/GenBank/DDBJ databases">
        <authorList>
            <person name="Heijne W.H."/>
            <person name="Fedorova N.D."/>
            <person name="Nierman W.C."/>
            <person name="Vollebregt A.W."/>
            <person name="Zhao Z."/>
            <person name="Wu L."/>
            <person name="Kumar M."/>
            <person name="Stam H."/>
            <person name="van den Berg M.A."/>
            <person name="Pel H.J."/>
        </authorList>
    </citation>
    <scope>NUCLEOTIDE SEQUENCE [LARGE SCALE GENOMIC DNA]</scope>
    <source>
        <strain evidence="6 7">CBS 393.64</strain>
    </source>
</reference>
<dbReference type="PANTHER" id="PTHR23416">
    <property type="entry name" value="SIALIC ACID SYNTHASE-RELATED"/>
    <property type="match status" value="1"/>
</dbReference>
<feature type="domain" description="Maltose/galactoside acetyltransferase" evidence="5">
    <location>
        <begin position="189"/>
        <end position="258"/>
    </location>
</feature>
<name>A0A0F4YKY8_RASE3</name>
<comment type="similarity">
    <text evidence="1">Belongs to the transferase hexapeptide repeat family.</text>
</comment>
<evidence type="ECO:0000256" key="4">
    <source>
        <dbReference type="SAM" id="SignalP"/>
    </source>
</evidence>
<feature type="chain" id="PRO_5005181022" description="Maltose/galactoside acetyltransferase domain-containing protein" evidence="4">
    <location>
        <begin position="21"/>
        <end position="390"/>
    </location>
</feature>
<evidence type="ECO:0000313" key="7">
    <source>
        <dbReference type="Proteomes" id="UP000053958"/>
    </source>
</evidence>
<dbReference type="GO" id="GO:0008374">
    <property type="term" value="F:O-acyltransferase activity"/>
    <property type="evidence" value="ECO:0007669"/>
    <property type="project" value="TreeGrafter"/>
</dbReference>
<dbReference type="Proteomes" id="UP000053958">
    <property type="component" value="Unassembled WGS sequence"/>
</dbReference>
<dbReference type="STRING" id="1408163.A0A0F4YKY8"/>
<dbReference type="Pfam" id="PF14602">
    <property type="entry name" value="Hexapep_2"/>
    <property type="match status" value="1"/>
</dbReference>
<proteinExistence type="inferred from homology"/>
<dbReference type="OrthoDB" id="25818at2759"/>